<dbReference type="Pfam" id="PF00023">
    <property type="entry name" value="Ank"/>
    <property type="match status" value="1"/>
</dbReference>
<dbReference type="SUPFAM" id="SSF48403">
    <property type="entry name" value="Ankyrin repeat"/>
    <property type="match status" value="4"/>
</dbReference>
<keyword evidence="6" id="KW-1185">Reference proteome</keyword>
<dbReference type="PRINTS" id="PR01415">
    <property type="entry name" value="ANKYRIN"/>
</dbReference>
<dbReference type="Gene3D" id="1.25.40.20">
    <property type="entry name" value="Ankyrin repeat-containing domain"/>
    <property type="match status" value="7"/>
</dbReference>
<dbReference type="SMART" id="SM00248">
    <property type="entry name" value="ANK"/>
    <property type="match status" value="24"/>
</dbReference>
<feature type="repeat" description="ANK" evidence="3">
    <location>
        <begin position="1005"/>
        <end position="1039"/>
    </location>
</feature>
<dbReference type="InterPro" id="IPR027417">
    <property type="entry name" value="P-loop_NTPase"/>
</dbReference>
<dbReference type="PROSITE" id="PS50088">
    <property type="entry name" value="ANK_REPEAT"/>
    <property type="match status" value="9"/>
</dbReference>
<dbReference type="Proteomes" id="UP000799302">
    <property type="component" value="Unassembled WGS sequence"/>
</dbReference>
<keyword evidence="2 3" id="KW-0040">ANK repeat</keyword>
<dbReference type="Pfam" id="PF12796">
    <property type="entry name" value="Ank_2"/>
    <property type="match status" value="4"/>
</dbReference>
<evidence type="ECO:0000256" key="1">
    <source>
        <dbReference type="ARBA" id="ARBA00022737"/>
    </source>
</evidence>
<gene>
    <name evidence="5" type="ORF">BT63DRAFT_409744</name>
</gene>
<keyword evidence="1" id="KW-0677">Repeat</keyword>
<dbReference type="EMBL" id="MU004231">
    <property type="protein sequence ID" value="KAF2672646.1"/>
    <property type="molecule type" value="Genomic_DNA"/>
</dbReference>
<sequence>MFAATTQRRVYSLPYLVRTGCAARQMRDLDPSALVPWCNMQVGAFQESSFAGPLPSLRLKVGTIELLGNHILILRYFDSLVILEINMSTISSSSSDNDAVVIDRDDVGNYNPEQILPQSSEDLQSIRNWLQPTSYGLDNGEYRKHLATHFAGTGDWITNSNQYQTWRDGQEQGMLWIKGVPGSGKSVIASKLIAEISRAQKGIPVLYFFFRQIIDANHKPASLLRDWMDQILDYSPPLQLRLIKYVETKRSIDSMSMDDLWRDLRMAFLGLPDKVFCVADALDEMDQGNDEFLRALSELGHWKPHKVKVLITSRPVPKVEVPLKATKCLHIRLTERLVDVDIGNYVQHHLEFSSIAIDDRKLIKEAIPGRANGLFLYAKLAMEAFLEPGADTKEVLATLPIDLNAVYENLLREHARRSGLPQKTQLLILQWVTHATRPLRLIEIAEMLNSIYFSAAERDLNAAKNLVRVACGPLLEILPDETICVVHHSFTEYLNGSTRTSINTGYPVLYAGPTHANLATTCLKYIAAVKCPSVQSEDEADCQFDTDSEYDFSSVFALSKQSKIRMRLRYPFLAYAATTWNVHIAKSEVAGHDQSKLNTSVATFLRDKALVSFWLSWTWPARRKVLGHVTDLQIAASTGLISYTKRLLSLDSLIVDACDNAEGKTPLWWAASNGHAQIVRLLITAGAKPNHEDKMQGLTPMHKAASDNHFAVAAVLLEAGVVFLPHIRTVSVAYRALMWAVERGQTKIVSRILHYPGLDLNTKVRDTTPLLSACAAGRVDIMKLFLANGADPTIICEVEQDNEFHGFQGYDRHVPFSNGRGFTALAAFCRLPPLRKENQVGGSGRRRPPAIDSTDFQDIFASLLEAGANISQRNKLGETPLHIAVQNPLAVELLLRAGADADCEDDEGSTPIFKASPDCLAVLIENGKANIDKRRKDGNTPLLAMLENPHDDPILKLMEYGPDYSLTNNLGSSPLHICLARWNCSVAIMKTFLENGADPNSRNHKGEAPLHVMNLRTTDLADKMEVLLEYGADINAKDGTGATLLFRAMSPKSSGDTSDILKFLIDKGASTGTRDLDGRTLCHQAIGSYDRFSSHVTLTSGPLSLNFCLSQGLDIHEVDHKGNNLLHELASRVDADLVLWKRLLFLGIDPMQKNNNGRVPLHTLSAINWDRSRKSRQVYEIDVILGATTCLDVQDGDGVTPLHLAVTVSETTTKLLLDLGADPTIATFEGMTPLMLAARSRQSNIIGLLLESLRMRNVSSQHTPSSKFKTSKYLSPDLWADTEWNTLVDTLNDRDYDKYTALDYACRSGISESVYLLLQAGAKLNGASTLRACLDFEVEHRLWSQQRHPADIKAYRDASVKLKDSSRPRLNASAALSFGSGSTRVNTRFFTPRMEEIIEMLLKRRPDILKIKSDASMPGLSDRYISTFAEFSMGNDYTATLLLNMNNHQLAVSGNLGGSISNELLESLMLFKQVSPKALVSFDHIKRGQANSDLFSLLLVRREFDTVESLFHLGVDFLARESCGSGRSFGEANLEVLVKFGFASLFEKLGTLEAEAKLKDGLWHAAGNEKKAGLNFHKEAITPDGPEQRFWPWTPFLIQAVGRSEPNMAIVRLLVEKFHVDIDDPGMTKTRINKQWRWFTGNNALMIVAQGSHWWQVSLALPYLIAHGANLEARNSHGQTPLLRALGAADCSVGPYQREAARSLILAGSNVNAVDNDGNTCLGSAGDDIEIIRLLISKGASVTTDALYGAIKSANVAALETLLSSGIDPNIREKKDYQISEMENLSESLNKVYGSYPLVCAAKAHVLSPASMLEDQVAAKEASVEMVELLLRHGADPFAKWEEITFEQQSSEPLIPRHLHMVENLKSQQMERLKSKEDTEKYLSESGLRMVSESRCVLHELLMGSDVVGPILDFPDLDTEIRDGKGRTLLHAACSSPDGPDAYIKHIGKASRPSIFNQLLALGANPTARDYDGRNALHHMLQYRTNSGKKPDIGNSMAQLIKSHPEVIHHRDFEGKTPFFYALDRATGLQFYGYQFYNELNIVALQSLLSAGADPRVPSNKGTTALHLAARLPSYPPVVEVFYDLLSRGLDINARDSSGQTPIFKIFWSGRSYQDSVMQRDFREFSEVDVLTRLQDAGANLAATDNDGRSLLHITARSKDRVGWFEALLSKGLDSTLEDVRRQTPLDIAAACGNTDVLKMFERKEE</sequence>
<feature type="repeat" description="ANK" evidence="3">
    <location>
        <begin position="970"/>
        <end position="1004"/>
    </location>
</feature>
<evidence type="ECO:0000313" key="6">
    <source>
        <dbReference type="Proteomes" id="UP000799302"/>
    </source>
</evidence>
<accession>A0A6A6ULU8</accession>
<dbReference type="SUPFAM" id="SSF52540">
    <property type="entry name" value="P-loop containing nucleoside triphosphate hydrolases"/>
    <property type="match status" value="1"/>
</dbReference>
<protein>
    <submittedName>
        <fullName evidence="5">Ankyrin</fullName>
    </submittedName>
</protein>
<feature type="repeat" description="ANK" evidence="3">
    <location>
        <begin position="765"/>
        <end position="797"/>
    </location>
</feature>
<dbReference type="InterPro" id="IPR002110">
    <property type="entry name" value="Ankyrin_rpt"/>
</dbReference>
<proteinExistence type="predicted"/>
<evidence type="ECO:0000256" key="2">
    <source>
        <dbReference type="ARBA" id="ARBA00023043"/>
    </source>
</evidence>
<feature type="repeat" description="ANK" evidence="3">
    <location>
        <begin position="1229"/>
        <end position="1251"/>
    </location>
</feature>
<reference evidence="5" key="1">
    <citation type="journal article" date="2020" name="Stud. Mycol.">
        <title>101 Dothideomycetes genomes: a test case for predicting lifestyles and emergence of pathogens.</title>
        <authorList>
            <person name="Haridas S."/>
            <person name="Albert R."/>
            <person name="Binder M."/>
            <person name="Bloem J."/>
            <person name="Labutti K."/>
            <person name="Salamov A."/>
            <person name="Andreopoulos B."/>
            <person name="Baker S."/>
            <person name="Barry K."/>
            <person name="Bills G."/>
            <person name="Bluhm B."/>
            <person name="Cannon C."/>
            <person name="Castanera R."/>
            <person name="Culley D."/>
            <person name="Daum C."/>
            <person name="Ezra D."/>
            <person name="Gonzalez J."/>
            <person name="Henrissat B."/>
            <person name="Kuo A."/>
            <person name="Liang C."/>
            <person name="Lipzen A."/>
            <person name="Lutzoni F."/>
            <person name="Magnuson J."/>
            <person name="Mondo S."/>
            <person name="Nolan M."/>
            <person name="Ohm R."/>
            <person name="Pangilinan J."/>
            <person name="Park H.-J."/>
            <person name="Ramirez L."/>
            <person name="Alfaro M."/>
            <person name="Sun H."/>
            <person name="Tritt A."/>
            <person name="Yoshinaga Y."/>
            <person name="Zwiers L.-H."/>
            <person name="Turgeon B."/>
            <person name="Goodwin S."/>
            <person name="Spatafora J."/>
            <person name="Crous P."/>
            <person name="Grigoriev I."/>
        </authorList>
    </citation>
    <scope>NUCLEOTIDE SEQUENCE</scope>
    <source>
        <strain evidence="5">CBS 115976</strain>
    </source>
</reference>
<dbReference type="InterPro" id="IPR056884">
    <property type="entry name" value="NPHP3-like_N"/>
</dbReference>
<organism evidence="5 6">
    <name type="scientific">Microthyrium microscopicum</name>
    <dbReference type="NCBI Taxonomy" id="703497"/>
    <lineage>
        <taxon>Eukaryota</taxon>
        <taxon>Fungi</taxon>
        <taxon>Dikarya</taxon>
        <taxon>Ascomycota</taxon>
        <taxon>Pezizomycotina</taxon>
        <taxon>Dothideomycetes</taxon>
        <taxon>Dothideomycetes incertae sedis</taxon>
        <taxon>Microthyriales</taxon>
        <taxon>Microthyriaceae</taxon>
        <taxon>Microthyrium</taxon>
    </lineage>
</organism>
<feature type="repeat" description="ANK" evidence="3">
    <location>
        <begin position="1297"/>
        <end position="1329"/>
    </location>
</feature>
<dbReference type="PROSITE" id="PS50297">
    <property type="entry name" value="ANK_REP_REGION"/>
    <property type="match status" value="8"/>
</dbReference>
<dbReference type="Pfam" id="PF24883">
    <property type="entry name" value="NPHP3_N"/>
    <property type="match status" value="1"/>
</dbReference>
<dbReference type="OrthoDB" id="21416at2759"/>
<feature type="repeat" description="ANK" evidence="3">
    <location>
        <begin position="2061"/>
        <end position="2097"/>
    </location>
</feature>
<dbReference type="PANTHER" id="PTHR24123">
    <property type="entry name" value="ANKYRIN REPEAT-CONTAINING"/>
    <property type="match status" value="1"/>
</dbReference>
<feature type="repeat" description="ANK" evidence="3">
    <location>
        <begin position="876"/>
        <end position="906"/>
    </location>
</feature>
<dbReference type="PANTHER" id="PTHR24123:SF33">
    <property type="entry name" value="PROTEIN HOS4"/>
    <property type="match status" value="1"/>
</dbReference>
<feature type="repeat" description="ANK" evidence="3">
    <location>
        <begin position="662"/>
        <end position="694"/>
    </location>
</feature>
<evidence type="ECO:0000313" key="5">
    <source>
        <dbReference type="EMBL" id="KAF2672646.1"/>
    </source>
</evidence>
<dbReference type="InterPro" id="IPR051165">
    <property type="entry name" value="Multifunctional_ANK_Repeat"/>
</dbReference>
<evidence type="ECO:0000259" key="4">
    <source>
        <dbReference type="Pfam" id="PF24883"/>
    </source>
</evidence>
<dbReference type="Gene3D" id="3.40.50.300">
    <property type="entry name" value="P-loop containing nucleotide triphosphate hydrolases"/>
    <property type="match status" value="1"/>
</dbReference>
<feature type="repeat" description="ANK" evidence="3">
    <location>
        <begin position="696"/>
        <end position="721"/>
    </location>
</feature>
<feature type="domain" description="Nephrocystin 3-like N-terminal" evidence="4">
    <location>
        <begin position="152"/>
        <end position="314"/>
    </location>
</feature>
<dbReference type="InterPro" id="IPR036770">
    <property type="entry name" value="Ankyrin_rpt-contain_sf"/>
</dbReference>
<evidence type="ECO:0000256" key="3">
    <source>
        <dbReference type="PROSITE-ProRule" id="PRU00023"/>
    </source>
</evidence>
<name>A0A6A6ULU8_9PEZI</name>